<comment type="cofactor">
    <cofactor evidence="1">
        <name>Mg(2+)</name>
        <dbReference type="ChEBI" id="CHEBI:18420"/>
    </cofactor>
</comment>
<evidence type="ECO:0000256" key="3">
    <source>
        <dbReference type="ARBA" id="ARBA00022842"/>
    </source>
</evidence>
<evidence type="ECO:0000259" key="6">
    <source>
        <dbReference type="PROSITE" id="PS51987"/>
    </source>
</evidence>
<dbReference type="Gene3D" id="3.30.590.10">
    <property type="entry name" value="Glutamine synthetase/guanido kinase, catalytic domain"/>
    <property type="match status" value="1"/>
</dbReference>
<dbReference type="RefSeq" id="WP_067647534.1">
    <property type="nucleotide sequence ID" value="NZ_KQ961027.1"/>
</dbReference>
<dbReference type="EMBL" id="LNUW01000035">
    <property type="protein sequence ID" value="KXG84867.1"/>
    <property type="molecule type" value="Genomic_DNA"/>
</dbReference>
<evidence type="ECO:0000313" key="8">
    <source>
        <dbReference type="Proteomes" id="UP000070498"/>
    </source>
</evidence>
<dbReference type="Pfam" id="PF00120">
    <property type="entry name" value="Gln-synt_C"/>
    <property type="match status" value="1"/>
</dbReference>
<accession>A0A135P0A3</accession>
<name>A0A135P0A3_9HYPH</name>
<evidence type="ECO:0000256" key="4">
    <source>
        <dbReference type="PROSITE-ProRule" id="PRU01331"/>
    </source>
</evidence>
<comment type="caution">
    <text evidence="7">The sequence shown here is derived from an EMBL/GenBank/DDBJ whole genome shotgun (WGS) entry which is preliminary data.</text>
</comment>
<dbReference type="InterPro" id="IPR008146">
    <property type="entry name" value="Gln_synth_cat_dom"/>
</dbReference>
<evidence type="ECO:0000256" key="1">
    <source>
        <dbReference type="ARBA" id="ARBA00001946"/>
    </source>
</evidence>
<feature type="domain" description="GS catalytic" evidence="6">
    <location>
        <begin position="125"/>
        <end position="460"/>
    </location>
</feature>
<dbReference type="GO" id="GO:0006598">
    <property type="term" value="P:polyamine catabolic process"/>
    <property type="evidence" value="ECO:0007669"/>
    <property type="project" value="TreeGrafter"/>
</dbReference>
<gene>
    <name evidence="7" type="ORF">ATO67_09505</name>
</gene>
<comment type="similarity">
    <text evidence="4 5">Belongs to the glutamine synthetase family.</text>
</comment>
<dbReference type="InterPro" id="IPR027303">
    <property type="entry name" value="Gln_synth_gly_rich_site"/>
</dbReference>
<dbReference type="PANTHER" id="PTHR43785:SF12">
    <property type="entry name" value="TYPE-1 GLUTAMINE SYNTHETASE 2"/>
    <property type="match status" value="1"/>
</dbReference>
<dbReference type="InterPro" id="IPR014746">
    <property type="entry name" value="Gln_synth/guanido_kin_cat_dom"/>
</dbReference>
<dbReference type="Proteomes" id="UP000070498">
    <property type="component" value="Unassembled WGS sequence"/>
</dbReference>
<keyword evidence="3" id="KW-0460">Magnesium</keyword>
<dbReference type="GO" id="GO:0006542">
    <property type="term" value="P:glutamine biosynthetic process"/>
    <property type="evidence" value="ECO:0007669"/>
    <property type="project" value="InterPro"/>
</dbReference>
<evidence type="ECO:0000256" key="5">
    <source>
        <dbReference type="RuleBase" id="RU000384"/>
    </source>
</evidence>
<dbReference type="InterPro" id="IPR036651">
    <property type="entry name" value="Gln_synt_N_sf"/>
</dbReference>
<dbReference type="GO" id="GO:0004356">
    <property type="term" value="F:glutamine synthetase activity"/>
    <property type="evidence" value="ECO:0007669"/>
    <property type="project" value="InterPro"/>
</dbReference>
<proteinExistence type="inferred from homology"/>
<sequence length="460" mass="50663">MTGTRPLNAAPIEEAQAFLKQHPDIKGFDLVLIDPNGVARGKIIRRHELLPLFRSGRHLPGSILGLDVTGVDVDETGLTWDDGDADRIAWPIAGSLVTLPWTSPERGEVRVMLYELDGSAMSADPRQALVRQIERFAAKDLFPVLAFELEFYLLNAENDVLGKPKAARLPLSGRESKQSHVYSVAVLDQFEPFIDALYRAAAAQNLPVETIISEYAPGQYELTLRHQANGLRAADDLVMLKRLVRGLALRHGMRANFMAKPFAKHAGSGMHLHASLADPSGRNLFADVDNDLAPMLRHAIGGLQHTMADSMLIFAPNLNSWRRFSRNSYAPTSPTWGRNNRSVALRVPAGNQANRHLEHRSPGVDANPYLVAATVLAGIYKGIENRIEPDAESSTYSDDTRTTLPCDWSAAIDKAEGSDFLKDALGARMAAVFIALKRAELRFFSAEVTDEEFAYYGDVI</sequence>
<evidence type="ECO:0000313" key="7">
    <source>
        <dbReference type="EMBL" id="KXG84867.1"/>
    </source>
</evidence>
<dbReference type="STRING" id="2052828.ATO67_09505"/>
<dbReference type="AlphaFoldDB" id="A0A135P0A3"/>
<dbReference type="PROSITE" id="PS51987">
    <property type="entry name" value="GS_CATALYTIC"/>
    <property type="match status" value="1"/>
</dbReference>
<keyword evidence="2" id="KW-0436">Ligase</keyword>
<organism evidence="7 8">
    <name type="scientific">Agrobacterium bohemicum</name>
    <dbReference type="NCBI Taxonomy" id="2052828"/>
    <lineage>
        <taxon>Bacteria</taxon>
        <taxon>Pseudomonadati</taxon>
        <taxon>Pseudomonadota</taxon>
        <taxon>Alphaproteobacteria</taxon>
        <taxon>Hyphomicrobiales</taxon>
        <taxon>Rhizobiaceae</taxon>
        <taxon>Rhizobium/Agrobacterium group</taxon>
        <taxon>Agrobacterium</taxon>
    </lineage>
</organism>
<dbReference type="SMART" id="SM01230">
    <property type="entry name" value="Gln-synt_C"/>
    <property type="match status" value="1"/>
</dbReference>
<reference evidence="7 8" key="1">
    <citation type="submission" date="2015-11" db="EMBL/GenBank/DDBJ databases">
        <title>Draft genome sequence of Agrobacterium sp. R89-1.</title>
        <authorList>
            <person name="Zahradnik J."/>
            <person name="Kyslikova E."/>
            <person name="Palyzova A."/>
            <person name="Kyslik P."/>
        </authorList>
    </citation>
    <scope>NUCLEOTIDE SEQUENCE [LARGE SCALE GENOMIC DNA]</scope>
    <source>
        <strain evidence="7 8">R89-1</strain>
    </source>
</reference>
<keyword evidence="8" id="KW-1185">Reference proteome</keyword>
<dbReference type="SUPFAM" id="SSF55931">
    <property type="entry name" value="Glutamine synthetase/guanido kinase"/>
    <property type="match status" value="1"/>
</dbReference>
<evidence type="ECO:0000256" key="2">
    <source>
        <dbReference type="ARBA" id="ARBA00022598"/>
    </source>
</evidence>
<protein>
    <submittedName>
        <fullName evidence="7">Glutamine synthetase</fullName>
    </submittedName>
</protein>
<dbReference type="PANTHER" id="PTHR43785">
    <property type="entry name" value="GAMMA-GLUTAMYLPUTRESCINE SYNTHETASE"/>
    <property type="match status" value="1"/>
</dbReference>
<dbReference type="SUPFAM" id="SSF54368">
    <property type="entry name" value="Glutamine synthetase, N-terminal domain"/>
    <property type="match status" value="1"/>
</dbReference>
<dbReference type="PROSITE" id="PS00181">
    <property type="entry name" value="GLNA_ATP"/>
    <property type="match status" value="1"/>
</dbReference>